<proteinExistence type="predicted"/>
<name>A0A9K3M086_9STRA</name>
<evidence type="ECO:0000313" key="2">
    <source>
        <dbReference type="EMBL" id="KAG7370446.1"/>
    </source>
</evidence>
<reference evidence="2" key="1">
    <citation type="journal article" date="2021" name="Sci. Rep.">
        <title>Diploid genomic architecture of Nitzschia inconspicua, an elite biomass production diatom.</title>
        <authorList>
            <person name="Oliver A."/>
            <person name="Podell S."/>
            <person name="Pinowska A."/>
            <person name="Traller J.C."/>
            <person name="Smith S.R."/>
            <person name="McClure R."/>
            <person name="Beliaev A."/>
            <person name="Bohutskyi P."/>
            <person name="Hill E.A."/>
            <person name="Rabines A."/>
            <person name="Zheng H."/>
            <person name="Allen L.Z."/>
            <person name="Kuo A."/>
            <person name="Grigoriev I.V."/>
            <person name="Allen A.E."/>
            <person name="Hazlebeck D."/>
            <person name="Allen E.E."/>
        </authorList>
    </citation>
    <scope>NUCLEOTIDE SEQUENCE</scope>
    <source>
        <strain evidence="2">Hildebrandi</strain>
    </source>
</reference>
<dbReference type="AlphaFoldDB" id="A0A9K3M086"/>
<gene>
    <name evidence="2" type="ORF">IV203_019016</name>
    <name evidence="1" type="ORF">IV203_022664</name>
</gene>
<organism evidence="2 3">
    <name type="scientific">Nitzschia inconspicua</name>
    <dbReference type="NCBI Taxonomy" id="303405"/>
    <lineage>
        <taxon>Eukaryota</taxon>
        <taxon>Sar</taxon>
        <taxon>Stramenopiles</taxon>
        <taxon>Ochrophyta</taxon>
        <taxon>Bacillariophyta</taxon>
        <taxon>Bacillariophyceae</taxon>
        <taxon>Bacillariophycidae</taxon>
        <taxon>Bacillariales</taxon>
        <taxon>Bacillariaceae</taxon>
        <taxon>Nitzschia</taxon>
    </lineage>
</organism>
<evidence type="ECO:0000313" key="1">
    <source>
        <dbReference type="EMBL" id="KAG7344656.1"/>
    </source>
</evidence>
<dbReference type="EMBL" id="JAGRRH010000023">
    <property type="protein sequence ID" value="KAG7344656.1"/>
    <property type="molecule type" value="Genomic_DNA"/>
</dbReference>
<evidence type="ECO:0000313" key="3">
    <source>
        <dbReference type="Proteomes" id="UP000693970"/>
    </source>
</evidence>
<accession>A0A9K3M086</accession>
<comment type="caution">
    <text evidence="2">The sequence shown here is derived from an EMBL/GenBank/DDBJ whole genome shotgun (WGS) entry which is preliminary data.</text>
</comment>
<protein>
    <submittedName>
        <fullName evidence="2">Uncharacterized protein</fullName>
    </submittedName>
</protein>
<sequence length="214" mass="24413">MTNQRNFSDQTMIHTARPAFSTTKQTLDEAATSARRNQKSVEFDQNVQVRLISSHRTYTAEERAAYWYQPNEYEAIRSKSWALVHWCCGGLRSSSSKSPSTSLPFRSSSSKIRYCTRGLESYMAPQEKELRRQSLLRIVMRLQVDPSYLGPSCSYGDGLLEETIASTCRRETLPSLERALQWGAHDRAEAKRCLGVSWGSKKKRVLTASMWEKG</sequence>
<dbReference type="EMBL" id="JAGRRH010000004">
    <property type="protein sequence ID" value="KAG7370446.1"/>
    <property type="molecule type" value="Genomic_DNA"/>
</dbReference>
<keyword evidence="3" id="KW-1185">Reference proteome</keyword>
<dbReference type="Proteomes" id="UP000693970">
    <property type="component" value="Unassembled WGS sequence"/>
</dbReference>
<reference evidence="2" key="2">
    <citation type="submission" date="2021-04" db="EMBL/GenBank/DDBJ databases">
        <authorList>
            <person name="Podell S."/>
        </authorList>
    </citation>
    <scope>NUCLEOTIDE SEQUENCE</scope>
    <source>
        <strain evidence="2">Hildebrandi</strain>
    </source>
</reference>